<sequence length="943" mass="107151">MRQKGKKIFVGMILVVLITASKNFLDLGNTENIKTTQPESAALVSDLGVRVGDALFYRVFDRDTIIYDEGLPQGEVLKYEILSMAGEDLRYNANYFDSSGIPSWGYPDRTNNFGTYQVFDPNWLTSQNWQISMVQLTTITDYAAANGTTVEDLDQAWRNKINSNTEPISTAYDSSSNADFHLLSFVGYEDDNPSYYRELEVWIDKITGIVTVLNETDELGRLRYQELMGYEKGPDSILPDWTYPNPSNYHIGDWLVRYSPTMDGNFHADSPVTIDWDNEIDEIPGFGFFKHTIKFMYRNPETLEDVVVVKIQEYENTYVDSITPFSPYLYKEEGRTIENDPDSECGVWLNYSKIIGFDILFFDQDMIPTIDLNEFGYKVACTMVLVPGYSVVQEENSIKVNGIDIHGRNAEFYMEGLDGYGFPEVQWMKYWNETDTEWNLEMTIQGPGVVESHPNIGVDEAVYIEGETDVGDQWRTVSQTRLNSHNWDSSLPDEWKNESRLVTKRYSVTHIFALNASVMAVFGRLSARRFPNNPFGAGGNPFAPFLIYDTNDPSSFLTYGGFAAGTDDPPAILPIVSDWTDYGPQLETRLESDLSIGASVIRSHFTPNTIRLVWDEEENNSPEWKNNSGQIMLESNAAGIVSHLEFEQNLAWDDGFGKGEEIKEDISSFHISYIPIGSQVYDYYDHYTGSDVTSLDSGDVLIWENQRYQPDETEIYEHDRNKFIIRDIISTLDGSIAIFGERFRRDFSDTVYHGEYWVLERGQVNLSGGEPLPLDVNYWMLSSVREKDIWSWMQGQIFDKDINDFDDYATDLVEMLNFALSLPAGVSISASDITIDSNWFEISVFNAEKDVDHIIKFAVNQKGILQDLLIGEKDPVSGDWLNYERSVLAAGPGDIGEFFSDTLPMYVTADLSEDTLDIPGSLLLIISIIAFASIVVVIRKMKK</sequence>
<name>A0A5B9DGB6_9ARCH</name>
<evidence type="ECO:0000256" key="1">
    <source>
        <dbReference type="SAM" id="Phobius"/>
    </source>
</evidence>
<reference evidence="2" key="1">
    <citation type="journal article" date="2020" name="Nature">
        <title>Isolation of an archaeon at the prokaryote-eukaryote interface.</title>
        <authorList>
            <person name="Imachi H."/>
            <person name="Nobu M.K."/>
            <person name="Nakahara N."/>
            <person name="Morono Y."/>
            <person name="Ogawara M."/>
            <person name="Takaki Y."/>
            <person name="Takano Y."/>
            <person name="Uematsu K."/>
            <person name="Ikuta T."/>
            <person name="Ito M."/>
            <person name="Matsui Y."/>
            <person name="Miyazaki M."/>
            <person name="Murata K."/>
            <person name="Saito Y."/>
            <person name="Sakai S."/>
            <person name="Song C."/>
            <person name="Tasumi E."/>
            <person name="Yamanaka Y."/>
            <person name="Yamaguchi T."/>
            <person name="Kamagata Y."/>
            <person name="Tamaki H."/>
            <person name="Takai K."/>
        </authorList>
    </citation>
    <scope>NUCLEOTIDE SEQUENCE [LARGE SCALE GENOMIC DNA]</scope>
    <source>
        <strain evidence="2">MK-D1</strain>
    </source>
</reference>
<organism evidence="2">
    <name type="scientific">Promethearchaeum syntrophicum</name>
    <dbReference type="NCBI Taxonomy" id="2594042"/>
    <lineage>
        <taxon>Archaea</taxon>
        <taxon>Promethearchaeati</taxon>
        <taxon>Promethearchaeota</taxon>
        <taxon>Promethearchaeia</taxon>
        <taxon>Promethearchaeales</taxon>
        <taxon>Promethearchaeaceae</taxon>
        <taxon>Promethearchaeum</taxon>
    </lineage>
</organism>
<dbReference type="EMBL" id="CP042905">
    <property type="protein sequence ID" value="QEE17717.1"/>
    <property type="molecule type" value="Genomic_DNA"/>
</dbReference>
<keyword evidence="1" id="KW-1133">Transmembrane helix</keyword>
<feature type="transmembrane region" description="Helical" evidence="1">
    <location>
        <begin position="918"/>
        <end position="938"/>
    </location>
</feature>
<protein>
    <submittedName>
        <fullName evidence="2">Uncharacterized protein</fullName>
    </submittedName>
</protein>
<accession>A0A5B9DGB6</accession>
<proteinExistence type="predicted"/>
<keyword evidence="1" id="KW-0812">Transmembrane</keyword>
<evidence type="ECO:0000313" key="2">
    <source>
        <dbReference type="EMBL" id="QEE17717.1"/>
    </source>
</evidence>
<dbReference type="AlphaFoldDB" id="A0A5B9DGB6"/>
<keyword evidence="1" id="KW-0472">Membrane</keyword>
<gene>
    <name evidence="2" type="ORF">DSAG12_03555</name>
</gene>